<dbReference type="GO" id="GO:0016757">
    <property type="term" value="F:glycosyltransferase activity"/>
    <property type="evidence" value="ECO:0007669"/>
    <property type="project" value="UniProtKB-KW"/>
</dbReference>
<dbReference type="InterPro" id="IPR029044">
    <property type="entry name" value="Nucleotide-diphossugar_trans"/>
</dbReference>
<accession>A0A0F9W5F7</accession>
<evidence type="ECO:0000259" key="6">
    <source>
        <dbReference type="Pfam" id="PF13632"/>
    </source>
</evidence>
<dbReference type="SUPFAM" id="SSF53448">
    <property type="entry name" value="Nucleotide-diphospho-sugar transferases"/>
    <property type="match status" value="1"/>
</dbReference>
<evidence type="ECO:0000256" key="1">
    <source>
        <dbReference type="ARBA" id="ARBA00022676"/>
    </source>
</evidence>
<gene>
    <name evidence="7" type="ORF">LCGC14_0010580</name>
</gene>
<feature type="domain" description="Glycosyltransferase 2-like" evidence="6">
    <location>
        <begin position="177"/>
        <end position="408"/>
    </location>
</feature>
<sequence>MLEQITTLFLRALNGSAEWVVGFVIAVGLAQNLVVLIQLLIASGSMRREDQTQNRETLWQQRAPGAPPISLIAPAYNESMNIVESTRSLLSIRYPHFEVIVVNDGSKDDTLQKLIDNFDLRPSLRAYDNLAPHQPIRRVYQSGRYNNLVVVDKENGGKADALNVGINVSRSPLFCAVDADSMLESDALLHAVQPFLSNPTEVIAVGGTIRVANGCDIRGGRVTRVGLSNKLIPLLQTVEYTRAFLVARVAMSELKVLIMISGAFGIFRRSSTLAAGGYDVNTVGEDYELVLRLHRYHRENRIPYEVVSVAEPVCWTEVPENLTILSRQRRRWQRGALETFFKHRKLLMNPRYGRIGVIGMPFSLLIDVIAPLVEVLGYVLVPLLWFSGMLNPAFALAFLALTFFFGIFVSAGALILEEVALHRIPRAKDLLKLIAIVLIENFGYRQLNNIWRAQGWWEFIRKKKNWGEMTRSGLGQSAKPVKPGPTGKPPAS</sequence>
<keyword evidence="4" id="KW-1133">Transmembrane helix</keyword>
<protein>
    <recommendedName>
        <fullName evidence="5 6">Glycosyltransferase 2-like domain-containing protein</fullName>
    </recommendedName>
</protein>
<evidence type="ECO:0000256" key="3">
    <source>
        <dbReference type="SAM" id="MobiDB-lite"/>
    </source>
</evidence>
<dbReference type="InterPro" id="IPR001173">
    <property type="entry name" value="Glyco_trans_2-like"/>
</dbReference>
<name>A0A0F9W5F7_9ZZZZ</name>
<evidence type="ECO:0000256" key="2">
    <source>
        <dbReference type="ARBA" id="ARBA00022679"/>
    </source>
</evidence>
<reference evidence="7" key="1">
    <citation type="journal article" date="2015" name="Nature">
        <title>Complex archaea that bridge the gap between prokaryotes and eukaryotes.</title>
        <authorList>
            <person name="Spang A."/>
            <person name="Saw J.H."/>
            <person name="Jorgensen S.L."/>
            <person name="Zaremba-Niedzwiedzka K."/>
            <person name="Martijn J."/>
            <person name="Lind A.E."/>
            <person name="van Eijk R."/>
            <person name="Schleper C."/>
            <person name="Guy L."/>
            <person name="Ettema T.J."/>
        </authorList>
    </citation>
    <scope>NUCLEOTIDE SEQUENCE</scope>
</reference>
<comment type="caution">
    <text evidence="7">The sequence shown here is derived from an EMBL/GenBank/DDBJ whole genome shotgun (WGS) entry which is preliminary data.</text>
</comment>
<feature type="region of interest" description="Disordered" evidence="3">
    <location>
        <begin position="470"/>
        <end position="492"/>
    </location>
</feature>
<feature type="transmembrane region" description="Helical" evidence="4">
    <location>
        <begin position="393"/>
        <end position="416"/>
    </location>
</feature>
<dbReference type="CDD" id="cd06423">
    <property type="entry name" value="CESA_like"/>
    <property type="match status" value="1"/>
</dbReference>
<evidence type="ECO:0000256" key="4">
    <source>
        <dbReference type="SAM" id="Phobius"/>
    </source>
</evidence>
<dbReference type="EMBL" id="LAZR01000002">
    <property type="protein sequence ID" value="KKO11565.1"/>
    <property type="molecule type" value="Genomic_DNA"/>
</dbReference>
<organism evidence="7">
    <name type="scientific">marine sediment metagenome</name>
    <dbReference type="NCBI Taxonomy" id="412755"/>
    <lineage>
        <taxon>unclassified sequences</taxon>
        <taxon>metagenomes</taxon>
        <taxon>ecological metagenomes</taxon>
    </lineage>
</organism>
<evidence type="ECO:0000313" key="7">
    <source>
        <dbReference type="EMBL" id="KKO11565.1"/>
    </source>
</evidence>
<dbReference type="PANTHER" id="PTHR43630:SF1">
    <property type="entry name" value="POLY-BETA-1,6-N-ACETYL-D-GLUCOSAMINE SYNTHASE"/>
    <property type="match status" value="1"/>
</dbReference>
<feature type="transmembrane region" description="Helical" evidence="4">
    <location>
        <begin position="20"/>
        <end position="41"/>
    </location>
</feature>
<keyword evidence="4" id="KW-0472">Membrane</keyword>
<dbReference type="Pfam" id="PF13632">
    <property type="entry name" value="Glyco_trans_2_3"/>
    <property type="match status" value="1"/>
</dbReference>
<dbReference type="PANTHER" id="PTHR43630">
    <property type="entry name" value="POLY-BETA-1,6-N-ACETYL-D-GLUCOSAMINE SYNTHASE"/>
    <property type="match status" value="1"/>
</dbReference>
<feature type="domain" description="Glycosyltransferase 2-like" evidence="5">
    <location>
        <begin position="70"/>
        <end position="114"/>
    </location>
</feature>
<keyword evidence="4" id="KW-0812">Transmembrane</keyword>
<proteinExistence type="predicted"/>
<keyword evidence="1" id="KW-0328">Glycosyltransferase</keyword>
<feature type="transmembrane region" description="Helical" evidence="4">
    <location>
        <begin position="352"/>
        <end position="373"/>
    </location>
</feature>
<dbReference type="Pfam" id="PF00535">
    <property type="entry name" value="Glycos_transf_2"/>
    <property type="match status" value="1"/>
</dbReference>
<evidence type="ECO:0000259" key="5">
    <source>
        <dbReference type="Pfam" id="PF00535"/>
    </source>
</evidence>
<dbReference type="AlphaFoldDB" id="A0A0F9W5F7"/>
<dbReference type="Gene3D" id="3.90.550.10">
    <property type="entry name" value="Spore Coat Polysaccharide Biosynthesis Protein SpsA, Chain A"/>
    <property type="match status" value="1"/>
</dbReference>
<feature type="compositionally biased region" description="Pro residues" evidence="3">
    <location>
        <begin position="482"/>
        <end position="492"/>
    </location>
</feature>
<keyword evidence="2" id="KW-0808">Transferase</keyword>